<evidence type="ECO:0000313" key="3">
    <source>
        <dbReference type="Proteomes" id="UP000215301"/>
    </source>
</evidence>
<accession>A0A231VML9</accession>
<dbReference type="AlphaFoldDB" id="A0A231VML9"/>
<feature type="transmembrane region" description="Helical" evidence="1">
    <location>
        <begin position="236"/>
        <end position="257"/>
    </location>
</feature>
<dbReference type="PANTHER" id="PTHR37305:SF1">
    <property type="entry name" value="MEMBRANE PROTEIN"/>
    <property type="match status" value="1"/>
</dbReference>
<organism evidence="2 3">
    <name type="scientific">Thermoanaerobacterium thermosaccharolyticum</name>
    <name type="common">Clostridium thermosaccharolyticum</name>
    <dbReference type="NCBI Taxonomy" id="1517"/>
    <lineage>
        <taxon>Bacteria</taxon>
        <taxon>Bacillati</taxon>
        <taxon>Bacillota</taxon>
        <taxon>Clostridia</taxon>
        <taxon>Thermoanaerobacterales</taxon>
        <taxon>Thermoanaerobacteraceae</taxon>
        <taxon>Thermoanaerobacterium</taxon>
    </lineage>
</organism>
<dbReference type="RefSeq" id="WP_094043677.1">
    <property type="nucleotide sequence ID" value="NZ_NKHD01000005.1"/>
</dbReference>
<keyword evidence="1" id="KW-1133">Transmembrane helix</keyword>
<proteinExistence type="predicted"/>
<evidence type="ECO:0000313" key="2">
    <source>
        <dbReference type="EMBL" id="OXT09247.1"/>
    </source>
</evidence>
<reference evidence="2 3" key="1">
    <citation type="submission" date="2017-06" db="EMBL/GenBank/DDBJ databases">
        <title>Isolation and characterization of a thermophilic and butanogenic Thermoanaerobacterium thermosaccharolyticum M5 capable of efficient degradation of hemicellulose.</title>
        <authorList>
            <person name="Xin F."/>
            <person name="Jiang Y."/>
        </authorList>
    </citation>
    <scope>NUCLEOTIDE SEQUENCE [LARGE SCALE GENOMIC DNA]</scope>
    <source>
        <strain evidence="2 3">M5</strain>
    </source>
</reference>
<gene>
    <name evidence="2" type="ORF">CE561_02155</name>
</gene>
<feature type="transmembrane region" description="Helical" evidence="1">
    <location>
        <begin position="71"/>
        <end position="92"/>
    </location>
</feature>
<keyword evidence="1" id="KW-0472">Membrane</keyword>
<dbReference type="EMBL" id="NKHD01000005">
    <property type="protein sequence ID" value="OXT09247.1"/>
    <property type="molecule type" value="Genomic_DNA"/>
</dbReference>
<dbReference type="GO" id="GO:0005886">
    <property type="term" value="C:plasma membrane"/>
    <property type="evidence" value="ECO:0007669"/>
    <property type="project" value="UniProtKB-SubCell"/>
</dbReference>
<evidence type="ECO:0000256" key="1">
    <source>
        <dbReference type="SAM" id="Phobius"/>
    </source>
</evidence>
<dbReference type="GO" id="GO:0140359">
    <property type="term" value="F:ABC-type transporter activity"/>
    <property type="evidence" value="ECO:0007669"/>
    <property type="project" value="InterPro"/>
</dbReference>
<feature type="transmembrane region" description="Helical" evidence="1">
    <location>
        <begin position="156"/>
        <end position="182"/>
    </location>
</feature>
<comment type="caution">
    <text evidence="2">The sequence shown here is derived from an EMBL/GenBank/DDBJ whole genome shotgun (WGS) entry which is preliminary data.</text>
</comment>
<protein>
    <submittedName>
        <fullName evidence="2">ABC transporter permease</fullName>
    </submittedName>
</protein>
<dbReference type="PANTHER" id="PTHR37305">
    <property type="entry name" value="INTEGRAL MEMBRANE PROTEIN-RELATED"/>
    <property type="match status" value="1"/>
</dbReference>
<feature type="transmembrane region" description="Helical" evidence="1">
    <location>
        <begin position="16"/>
        <end position="36"/>
    </location>
</feature>
<dbReference type="Pfam" id="PF12679">
    <property type="entry name" value="ABC2_membrane_2"/>
    <property type="match status" value="1"/>
</dbReference>
<keyword evidence="1" id="KW-0812">Transmembrane</keyword>
<feature type="transmembrane region" description="Helical" evidence="1">
    <location>
        <begin position="122"/>
        <end position="144"/>
    </location>
</feature>
<sequence length="265" mass="29931">MNVFLHELKSYRKSTIIWSISMAALIIFFLSMYPSFSSSASLVKKILEGYPEPIRKAFGISIDDITKFLGFYSYVFSFVVLGGAIQSMNYGISTISKEIKLKTADFLMTKPIPRNEILTSKLLASLTPIVITDIIYLVTAYITAESVTKESFNIKLFFMVSVTLFFVEVIFMSIGVLISAVVGKIKSTISLSLGIVFTFYIIGMLQATLNDKAMKYITPFKYFDTQYIIKNSSYDVTFVIISILIVLISIFLSYVFFLKRDIHAV</sequence>
<dbReference type="Proteomes" id="UP000215301">
    <property type="component" value="Unassembled WGS sequence"/>
</dbReference>
<feature type="transmembrane region" description="Helical" evidence="1">
    <location>
        <begin position="189"/>
        <end position="209"/>
    </location>
</feature>
<name>A0A231VML9_THETR</name>